<keyword evidence="2" id="KW-1185">Reference proteome</keyword>
<reference evidence="1 2" key="1">
    <citation type="journal article" date="2022" name="bioRxiv">
        <title>The genome of the oomycete Peronosclerospora sorghi, a cosmopolitan pathogen of maize and sorghum, is inflated with dispersed pseudogenes.</title>
        <authorList>
            <person name="Fletcher K."/>
            <person name="Martin F."/>
            <person name="Isakeit T."/>
            <person name="Cavanaugh K."/>
            <person name="Magill C."/>
            <person name="Michelmore R."/>
        </authorList>
    </citation>
    <scope>NUCLEOTIDE SEQUENCE [LARGE SCALE GENOMIC DNA]</scope>
    <source>
        <strain evidence="1">P6</strain>
    </source>
</reference>
<dbReference type="EMBL" id="CM047588">
    <property type="protein sequence ID" value="KAI9905575.1"/>
    <property type="molecule type" value="Genomic_DNA"/>
</dbReference>
<comment type="caution">
    <text evidence="1">The sequence shown here is derived from an EMBL/GenBank/DDBJ whole genome shotgun (WGS) entry which is preliminary data.</text>
</comment>
<dbReference type="Proteomes" id="UP001163321">
    <property type="component" value="Chromosome 9"/>
</dbReference>
<accession>A0ACC0VGF5</accession>
<name>A0ACC0VGF5_9STRA</name>
<gene>
    <name evidence="1" type="ORF">PsorP6_013850</name>
</gene>
<evidence type="ECO:0000313" key="1">
    <source>
        <dbReference type="EMBL" id="KAI9905575.1"/>
    </source>
</evidence>
<sequence length="235" mass="26610">MADGKQEMHKESVAHDETLPLLDADRRARDSIHVALLEDKTPEILFHEDAIADTDSEHEDDDTVSVEGSIVLDDDAKLLMFKSTGRVGSKERWGQDSLDVDSKMMSVSIDMSDGLVVKVEGWYHSEQQKESTGRLRFELHEDEFIIKVYLFRIRRQIHAIQFVTNKRKSDRFGKTRHGELCKVVEAPEGKCIASFFGDISRGDEDINLGLRFAYLPEGKDTTEADADVAEIDHVS</sequence>
<proteinExistence type="predicted"/>
<evidence type="ECO:0000313" key="2">
    <source>
        <dbReference type="Proteomes" id="UP001163321"/>
    </source>
</evidence>
<organism evidence="1 2">
    <name type="scientific">Peronosclerospora sorghi</name>
    <dbReference type="NCBI Taxonomy" id="230839"/>
    <lineage>
        <taxon>Eukaryota</taxon>
        <taxon>Sar</taxon>
        <taxon>Stramenopiles</taxon>
        <taxon>Oomycota</taxon>
        <taxon>Peronosporomycetes</taxon>
        <taxon>Peronosporales</taxon>
        <taxon>Peronosporaceae</taxon>
        <taxon>Peronosclerospora</taxon>
    </lineage>
</organism>
<protein>
    <submittedName>
        <fullName evidence="1">Uncharacterized protein</fullName>
    </submittedName>
</protein>